<reference evidence="1" key="1">
    <citation type="journal article" date="2023" name="Mol. Phylogenet. Evol.">
        <title>Genome-scale phylogeny and comparative genomics of the fungal order Sordariales.</title>
        <authorList>
            <person name="Hensen N."/>
            <person name="Bonometti L."/>
            <person name="Westerberg I."/>
            <person name="Brannstrom I.O."/>
            <person name="Guillou S."/>
            <person name="Cros-Aarteil S."/>
            <person name="Calhoun S."/>
            <person name="Haridas S."/>
            <person name="Kuo A."/>
            <person name="Mondo S."/>
            <person name="Pangilinan J."/>
            <person name="Riley R."/>
            <person name="LaButti K."/>
            <person name="Andreopoulos B."/>
            <person name="Lipzen A."/>
            <person name="Chen C."/>
            <person name="Yan M."/>
            <person name="Daum C."/>
            <person name="Ng V."/>
            <person name="Clum A."/>
            <person name="Steindorff A."/>
            <person name="Ohm R.A."/>
            <person name="Martin F."/>
            <person name="Silar P."/>
            <person name="Natvig D.O."/>
            <person name="Lalanne C."/>
            <person name="Gautier V."/>
            <person name="Ament-Velasquez S.L."/>
            <person name="Kruys A."/>
            <person name="Hutchinson M.I."/>
            <person name="Powell A.J."/>
            <person name="Barry K."/>
            <person name="Miller A.N."/>
            <person name="Grigoriev I.V."/>
            <person name="Debuchy R."/>
            <person name="Gladieux P."/>
            <person name="Hiltunen Thoren M."/>
            <person name="Johannesson H."/>
        </authorList>
    </citation>
    <scope>NUCLEOTIDE SEQUENCE</scope>
    <source>
        <strain evidence="1">CBS 757.83</strain>
    </source>
</reference>
<proteinExistence type="predicted"/>
<name>A0AAN6Q049_9PEZI</name>
<evidence type="ECO:0000313" key="1">
    <source>
        <dbReference type="EMBL" id="KAK4101147.1"/>
    </source>
</evidence>
<keyword evidence="2" id="KW-1185">Reference proteome</keyword>
<reference evidence="1" key="2">
    <citation type="submission" date="2023-05" db="EMBL/GenBank/DDBJ databases">
        <authorList>
            <consortium name="Lawrence Berkeley National Laboratory"/>
            <person name="Steindorff A."/>
            <person name="Hensen N."/>
            <person name="Bonometti L."/>
            <person name="Westerberg I."/>
            <person name="Brannstrom I.O."/>
            <person name="Guillou S."/>
            <person name="Cros-Aarteil S."/>
            <person name="Calhoun S."/>
            <person name="Haridas S."/>
            <person name="Kuo A."/>
            <person name="Mondo S."/>
            <person name="Pangilinan J."/>
            <person name="Riley R."/>
            <person name="Labutti K."/>
            <person name="Andreopoulos B."/>
            <person name="Lipzen A."/>
            <person name="Chen C."/>
            <person name="Yanf M."/>
            <person name="Daum C."/>
            <person name="Ng V."/>
            <person name="Clum A."/>
            <person name="Ohm R."/>
            <person name="Martin F."/>
            <person name="Silar P."/>
            <person name="Natvig D."/>
            <person name="Lalanne C."/>
            <person name="Gautier V."/>
            <person name="Ament-Velasquez S.L."/>
            <person name="Kruys A."/>
            <person name="Hutchinson M.I."/>
            <person name="Powell A.J."/>
            <person name="Barry K."/>
            <person name="Miller A.N."/>
            <person name="Grigoriev I.V."/>
            <person name="Debuchy R."/>
            <person name="Gladieux P."/>
            <person name="Thoren M.H."/>
            <person name="Johannesson H."/>
        </authorList>
    </citation>
    <scope>NUCLEOTIDE SEQUENCE</scope>
    <source>
        <strain evidence="1">CBS 757.83</strain>
    </source>
</reference>
<dbReference type="Proteomes" id="UP001305647">
    <property type="component" value="Unassembled WGS sequence"/>
</dbReference>
<evidence type="ECO:0000313" key="2">
    <source>
        <dbReference type="Proteomes" id="UP001305647"/>
    </source>
</evidence>
<sequence>MQDSTQSLWGILLLRVSRTEAGLDRRGDLCRRKVEARRAADSTATPSRFIMLAPHIHSSTEAMGISNERQPIRASWMREWMINLATMRDGARVGSCEVVPTRLS</sequence>
<comment type="caution">
    <text evidence="1">The sequence shown here is derived from an EMBL/GenBank/DDBJ whole genome shotgun (WGS) entry which is preliminary data.</text>
</comment>
<dbReference type="EMBL" id="MU863636">
    <property type="protein sequence ID" value="KAK4101147.1"/>
    <property type="molecule type" value="Genomic_DNA"/>
</dbReference>
<protein>
    <submittedName>
        <fullName evidence="1">Uncharacterized protein</fullName>
    </submittedName>
</protein>
<gene>
    <name evidence="1" type="ORF">N658DRAFT_66412</name>
</gene>
<accession>A0AAN6Q049</accession>
<dbReference type="AlphaFoldDB" id="A0AAN6Q049"/>
<organism evidence="1 2">
    <name type="scientific">Parathielavia hyrcaniae</name>
    <dbReference type="NCBI Taxonomy" id="113614"/>
    <lineage>
        <taxon>Eukaryota</taxon>
        <taxon>Fungi</taxon>
        <taxon>Dikarya</taxon>
        <taxon>Ascomycota</taxon>
        <taxon>Pezizomycotina</taxon>
        <taxon>Sordariomycetes</taxon>
        <taxon>Sordariomycetidae</taxon>
        <taxon>Sordariales</taxon>
        <taxon>Chaetomiaceae</taxon>
        <taxon>Parathielavia</taxon>
    </lineage>
</organism>